<evidence type="ECO:0000256" key="14">
    <source>
        <dbReference type="ARBA" id="ARBA00023075"/>
    </source>
</evidence>
<dbReference type="InterPro" id="IPR001750">
    <property type="entry name" value="ND/Mrp_TM"/>
</dbReference>
<evidence type="ECO:0000256" key="1">
    <source>
        <dbReference type="ARBA" id="ARBA00003257"/>
    </source>
</evidence>
<evidence type="ECO:0000256" key="6">
    <source>
        <dbReference type="ARBA" id="ARBA00022448"/>
    </source>
</evidence>
<gene>
    <name evidence="21" type="primary">ND2</name>
</gene>
<evidence type="ECO:0000256" key="12">
    <source>
        <dbReference type="ARBA" id="ARBA00022989"/>
    </source>
</evidence>
<dbReference type="InterPro" id="IPR050175">
    <property type="entry name" value="Complex_I_Subunit_2"/>
</dbReference>
<evidence type="ECO:0000256" key="9">
    <source>
        <dbReference type="ARBA" id="ARBA00022792"/>
    </source>
</evidence>
<evidence type="ECO:0000256" key="7">
    <source>
        <dbReference type="ARBA" id="ARBA00022660"/>
    </source>
</evidence>
<dbReference type="GO" id="GO:0008137">
    <property type="term" value="F:NADH dehydrogenase (ubiquinone) activity"/>
    <property type="evidence" value="ECO:0007669"/>
    <property type="project" value="UniProtKB-EC"/>
</dbReference>
<feature type="transmembrane region" description="Helical" evidence="19">
    <location>
        <begin position="75"/>
        <end position="97"/>
    </location>
</feature>
<reference evidence="21" key="1">
    <citation type="journal article" date="2008" name="Genome">
        <title>Mitochondrial genome organization and phylogeny of two vespid wasps.</title>
        <authorList>
            <person name="Cameron S.L."/>
            <person name="Dowton M."/>
            <person name="Castro L.R."/>
            <person name="Ruberu K."/>
            <person name="Whiting M.F."/>
            <person name="Austin A.D."/>
            <person name="Diement K."/>
            <person name="Stevens J."/>
        </authorList>
    </citation>
    <scope>NUCLEOTIDE SEQUENCE</scope>
</reference>
<dbReference type="Pfam" id="PF00361">
    <property type="entry name" value="Proton_antipo_M"/>
    <property type="match status" value="1"/>
</dbReference>
<evidence type="ECO:0000256" key="11">
    <source>
        <dbReference type="ARBA" id="ARBA00022982"/>
    </source>
</evidence>
<dbReference type="PANTHER" id="PTHR46552">
    <property type="entry name" value="NADH-UBIQUINONE OXIDOREDUCTASE CHAIN 2"/>
    <property type="match status" value="1"/>
</dbReference>
<evidence type="ECO:0000256" key="3">
    <source>
        <dbReference type="ARBA" id="ARBA00007012"/>
    </source>
</evidence>
<comment type="subcellular location">
    <subcellularLocation>
        <location evidence="2">Mitochondrion inner membrane</location>
        <topology evidence="2">Multi-pass membrane protein</topology>
    </subcellularLocation>
</comment>
<feature type="transmembrane region" description="Helical" evidence="19">
    <location>
        <begin position="337"/>
        <end position="358"/>
    </location>
</feature>
<feature type="transmembrane region" description="Helical" evidence="19">
    <location>
        <begin position="213"/>
        <end position="233"/>
    </location>
</feature>
<feature type="transmembrane region" description="Helical" evidence="19">
    <location>
        <begin position="254"/>
        <end position="271"/>
    </location>
</feature>
<dbReference type="GO" id="GO:0005743">
    <property type="term" value="C:mitochondrial inner membrane"/>
    <property type="evidence" value="ECO:0007669"/>
    <property type="project" value="UniProtKB-SubCell"/>
</dbReference>
<evidence type="ECO:0000256" key="16">
    <source>
        <dbReference type="ARBA" id="ARBA00023136"/>
    </source>
</evidence>
<feature type="transmembrane region" description="Helical" evidence="19">
    <location>
        <begin position="139"/>
        <end position="160"/>
    </location>
</feature>
<evidence type="ECO:0000256" key="2">
    <source>
        <dbReference type="ARBA" id="ARBA00004448"/>
    </source>
</evidence>
<evidence type="ECO:0000256" key="15">
    <source>
        <dbReference type="ARBA" id="ARBA00023128"/>
    </source>
</evidence>
<sequence>MVKFIFKHNSQLKHSFFQMTLLMYIIIFLMMLFNFFSLLSTTFTTLWIFMEINSILMTSLIILSSKNWNLTFKFYLIQFIASMFMILAFFNNDIILVDQDGYLIKLNDFVIVLSILLKIGIFPFNWWPPKIMYLLPWNIILIYSTIQKFIPLIVLVNSNIVMTHPMIFALVMIHMVISAIFMVKQNNLKKLMLHSSLINLSWLIIINLINLTLFIMCFSMYFLCMLSIIMILAQFDINQFSDLEIFFKNDSKKLLYLMIMIMTLMMIPPFLTFNLKFSIFNQYLNMESWMIMSFLLLFSALIMFSYIKIIKKIFIYQKTMFKPKSYPIKKIYQPAPMYLYILPVMILTSLFILLWYFFY</sequence>
<organism evidence="21">
    <name type="scientific">Abispa ephippium</name>
    <name type="common">large potter wasp</name>
    <dbReference type="NCBI Taxonomy" id="485912"/>
    <lineage>
        <taxon>Eukaryota</taxon>
        <taxon>Metazoa</taxon>
        <taxon>Ecdysozoa</taxon>
        <taxon>Arthropoda</taxon>
        <taxon>Hexapoda</taxon>
        <taxon>Insecta</taxon>
        <taxon>Pterygota</taxon>
        <taxon>Neoptera</taxon>
        <taxon>Endopterygota</taxon>
        <taxon>Hymenoptera</taxon>
        <taxon>Apocrita</taxon>
        <taxon>Aculeata</taxon>
        <taxon>Vespoidea</taxon>
        <taxon>Vespidae</taxon>
        <taxon>Eumeninae</taxon>
        <taxon>Abispa</taxon>
    </lineage>
</organism>
<keyword evidence="7" id="KW-0679">Respiratory chain</keyword>
<evidence type="ECO:0000256" key="18">
    <source>
        <dbReference type="ARBA" id="ARBA00049551"/>
    </source>
</evidence>
<evidence type="ECO:0000256" key="8">
    <source>
        <dbReference type="ARBA" id="ARBA00022692"/>
    </source>
</evidence>
<keyword evidence="9" id="KW-0999">Mitochondrion inner membrane</keyword>
<keyword evidence="12 19" id="KW-1133">Transmembrane helix</keyword>
<dbReference type="AlphaFoldDB" id="B6RQX9"/>
<evidence type="ECO:0000313" key="21">
    <source>
        <dbReference type="EMBL" id="ABX61095.1"/>
    </source>
</evidence>
<keyword evidence="10" id="KW-1278">Translocase</keyword>
<accession>B6RQX9</accession>
<name>B6RQX9_9HYME</name>
<feature type="transmembrane region" description="Helical" evidence="19">
    <location>
        <begin position="45"/>
        <end position="63"/>
    </location>
</feature>
<comment type="similarity">
    <text evidence="3">Belongs to the complex I subunit 2 family.</text>
</comment>
<evidence type="ECO:0000256" key="5">
    <source>
        <dbReference type="ARBA" id="ARBA00021008"/>
    </source>
</evidence>
<keyword evidence="8 19" id="KW-0812">Transmembrane</keyword>
<feature type="transmembrane region" description="Helical" evidence="19">
    <location>
        <begin position="109"/>
        <end position="127"/>
    </location>
</feature>
<evidence type="ECO:0000256" key="19">
    <source>
        <dbReference type="SAM" id="Phobius"/>
    </source>
</evidence>
<keyword evidence="14" id="KW-0830">Ubiquinone</keyword>
<feature type="domain" description="NADH:quinone oxidoreductase/Mrp antiporter transmembrane" evidence="20">
    <location>
        <begin position="43"/>
        <end position="296"/>
    </location>
</feature>
<keyword evidence="15 21" id="KW-0496">Mitochondrion</keyword>
<comment type="function">
    <text evidence="1">Core subunit of the mitochondrial membrane respiratory chain NADH dehydrogenase (Complex I) that is believed to belong to the minimal assembly required for catalysis. Complex I functions in the transfer of electrons from NADH to the respiratory chain. The immediate electron acceptor for the enzyme is believed to be ubiquinone.</text>
</comment>
<feature type="transmembrane region" description="Helical" evidence="19">
    <location>
        <begin position="291"/>
        <end position="316"/>
    </location>
</feature>
<protein>
    <recommendedName>
        <fullName evidence="5">NADH-ubiquinone oxidoreductase chain 2</fullName>
        <ecNumber evidence="4">7.1.1.2</ecNumber>
    </recommendedName>
    <alternativeName>
        <fullName evidence="17">NADH dehydrogenase subunit 2</fullName>
    </alternativeName>
</protein>
<geneLocation type="mitochondrion" evidence="21"/>
<feature type="transmembrane region" description="Helical" evidence="19">
    <location>
        <begin position="21"/>
        <end position="39"/>
    </location>
</feature>
<keyword evidence="13" id="KW-0520">NAD</keyword>
<evidence type="ECO:0000256" key="10">
    <source>
        <dbReference type="ARBA" id="ARBA00022967"/>
    </source>
</evidence>
<dbReference type="EMBL" id="EU302588">
    <property type="protein sequence ID" value="ABX61095.1"/>
    <property type="molecule type" value="Genomic_DNA"/>
</dbReference>
<comment type="catalytic activity">
    <reaction evidence="18">
        <text>a ubiquinone + NADH + 5 H(+)(in) = a ubiquinol + NAD(+) + 4 H(+)(out)</text>
        <dbReference type="Rhea" id="RHEA:29091"/>
        <dbReference type="Rhea" id="RHEA-COMP:9565"/>
        <dbReference type="Rhea" id="RHEA-COMP:9566"/>
        <dbReference type="ChEBI" id="CHEBI:15378"/>
        <dbReference type="ChEBI" id="CHEBI:16389"/>
        <dbReference type="ChEBI" id="CHEBI:17976"/>
        <dbReference type="ChEBI" id="CHEBI:57540"/>
        <dbReference type="ChEBI" id="CHEBI:57945"/>
        <dbReference type="EC" id="7.1.1.2"/>
    </reaction>
</comment>
<feature type="transmembrane region" description="Helical" evidence="19">
    <location>
        <begin position="166"/>
        <end position="184"/>
    </location>
</feature>
<evidence type="ECO:0000256" key="13">
    <source>
        <dbReference type="ARBA" id="ARBA00023027"/>
    </source>
</evidence>
<keyword evidence="6" id="KW-0813">Transport</keyword>
<dbReference type="PANTHER" id="PTHR46552:SF1">
    <property type="entry name" value="NADH-UBIQUINONE OXIDOREDUCTASE CHAIN 2"/>
    <property type="match status" value="1"/>
</dbReference>
<keyword evidence="16 19" id="KW-0472">Membrane</keyword>
<keyword evidence="11" id="KW-0249">Electron transport</keyword>
<evidence type="ECO:0000259" key="20">
    <source>
        <dbReference type="Pfam" id="PF00361"/>
    </source>
</evidence>
<proteinExistence type="inferred from homology"/>
<evidence type="ECO:0000256" key="17">
    <source>
        <dbReference type="ARBA" id="ARBA00031028"/>
    </source>
</evidence>
<dbReference type="EC" id="7.1.1.2" evidence="4"/>
<evidence type="ECO:0000256" key="4">
    <source>
        <dbReference type="ARBA" id="ARBA00012944"/>
    </source>
</evidence>
<dbReference type="GO" id="GO:0006120">
    <property type="term" value="P:mitochondrial electron transport, NADH to ubiquinone"/>
    <property type="evidence" value="ECO:0007669"/>
    <property type="project" value="TreeGrafter"/>
</dbReference>